<sequence length="420" mass="45384">MIRVLAAVVVPPHLSVSGGARAAEQLSAALAPHCDITVASMMNGTGAGTASFAPGGVRRLPVRSWRPRGIPWSRLADRYSTLFYRSDLSEIVARGGYDLVHLHNPLPALEMERVARACIARRIPYVVSTHGINEVANGARIYGFDRLRRLAWENLVVRPVSRVVRQANAVFALSPADVPIVRGMGFHDEPDIVCNGVPMPAPAAPGADAAALRRLGIPVERQPGQITCMFLANHTPNKGLPQLLEAITRLRRPCLLIVGGERRDTIDYERYLRACAPGQQIVITGRVGDEDVAAMYRRSDLFVFPTLADTFPLVVLEAMSHGLPVLATRVGGIPYQVDASCGALVDPDDPGQLAAAIDRLGADPGGLRQLGVNARARVATEFTWEHAAERAMDGYHRVLGLKPAGRRSLRQRAAEQANAD</sequence>
<evidence type="ECO:0000313" key="3">
    <source>
        <dbReference type="Proteomes" id="UP000603940"/>
    </source>
</evidence>
<name>A0ABR7R5A4_9PROT</name>
<dbReference type="Pfam" id="PF13692">
    <property type="entry name" value="Glyco_trans_1_4"/>
    <property type="match status" value="1"/>
</dbReference>
<dbReference type="Gene3D" id="3.40.50.2000">
    <property type="entry name" value="Glycogen Phosphorylase B"/>
    <property type="match status" value="2"/>
</dbReference>
<gene>
    <name evidence="2" type="ORF">IBL25_08310</name>
</gene>
<comment type="caution">
    <text evidence="2">The sequence shown here is derived from an EMBL/GenBank/DDBJ whole genome shotgun (WGS) entry which is preliminary data.</text>
</comment>
<evidence type="ECO:0000313" key="2">
    <source>
        <dbReference type="EMBL" id="MBC9176945.1"/>
    </source>
</evidence>
<feature type="domain" description="Glycosyltransferase subfamily 4-like N-terminal" evidence="1">
    <location>
        <begin position="16"/>
        <end position="197"/>
    </location>
</feature>
<reference evidence="2 3" key="1">
    <citation type="journal article" date="2009" name="Int. J. Syst. Evol. Microbiol.">
        <title>Transfer of Teichococcus ludipueritiae and Muricoccus roseus to the genus Roseomonas, as Roseomonas ludipueritiae comb. nov. and Roseomonas rosea comb. nov., respectively, and emended description of the genus Roseomonas.</title>
        <authorList>
            <person name="Sanchez-Porro C."/>
            <person name="Gallego V."/>
            <person name="Busse H.J."/>
            <person name="Kampfer P."/>
            <person name="Ventosa A."/>
        </authorList>
    </citation>
    <scope>NUCLEOTIDE SEQUENCE [LARGE SCALE GENOMIC DNA]</scope>
    <source>
        <strain evidence="2 3">DSM 14915</strain>
    </source>
</reference>
<organism evidence="2 3">
    <name type="scientific">Pseudoroseomonas ludipueritiae</name>
    <dbReference type="NCBI Taxonomy" id="198093"/>
    <lineage>
        <taxon>Bacteria</taxon>
        <taxon>Pseudomonadati</taxon>
        <taxon>Pseudomonadota</taxon>
        <taxon>Alphaproteobacteria</taxon>
        <taxon>Acetobacterales</taxon>
        <taxon>Acetobacteraceae</taxon>
        <taxon>Pseudoroseomonas</taxon>
    </lineage>
</organism>
<dbReference type="InterPro" id="IPR050194">
    <property type="entry name" value="Glycosyltransferase_grp1"/>
</dbReference>
<protein>
    <submittedName>
        <fullName evidence="2">Glycosyltransferase family 4 protein</fullName>
    </submittedName>
</protein>
<proteinExistence type="predicted"/>
<dbReference type="Proteomes" id="UP000603940">
    <property type="component" value="Unassembled WGS sequence"/>
</dbReference>
<evidence type="ECO:0000259" key="1">
    <source>
        <dbReference type="Pfam" id="PF13439"/>
    </source>
</evidence>
<dbReference type="EMBL" id="JACTUZ010000023">
    <property type="protein sequence ID" value="MBC9176945.1"/>
    <property type="molecule type" value="Genomic_DNA"/>
</dbReference>
<dbReference type="Pfam" id="PF13439">
    <property type="entry name" value="Glyco_transf_4"/>
    <property type="match status" value="1"/>
</dbReference>
<dbReference type="RefSeq" id="WP_187778085.1">
    <property type="nucleotide sequence ID" value="NZ_JACTUZ010000023.1"/>
</dbReference>
<dbReference type="InterPro" id="IPR028098">
    <property type="entry name" value="Glyco_trans_4-like_N"/>
</dbReference>
<dbReference type="SUPFAM" id="SSF53756">
    <property type="entry name" value="UDP-Glycosyltransferase/glycogen phosphorylase"/>
    <property type="match status" value="1"/>
</dbReference>
<dbReference type="PANTHER" id="PTHR45947:SF3">
    <property type="entry name" value="SULFOQUINOVOSYL TRANSFERASE SQD2"/>
    <property type="match status" value="1"/>
</dbReference>
<dbReference type="CDD" id="cd03801">
    <property type="entry name" value="GT4_PimA-like"/>
    <property type="match status" value="1"/>
</dbReference>
<keyword evidence="3" id="KW-1185">Reference proteome</keyword>
<accession>A0ABR7R5A4</accession>
<dbReference type="PANTHER" id="PTHR45947">
    <property type="entry name" value="SULFOQUINOVOSYL TRANSFERASE SQD2"/>
    <property type="match status" value="1"/>
</dbReference>